<dbReference type="PROSITE" id="PS00216">
    <property type="entry name" value="SUGAR_TRANSPORT_1"/>
    <property type="match status" value="1"/>
</dbReference>
<keyword evidence="3 6" id="KW-0812">Transmembrane</keyword>
<dbReference type="PANTHER" id="PTHR23502:SF132">
    <property type="entry name" value="POLYAMINE TRANSPORTER 2-RELATED"/>
    <property type="match status" value="1"/>
</dbReference>
<dbReference type="Pfam" id="PF07690">
    <property type="entry name" value="MFS_1"/>
    <property type="match status" value="1"/>
</dbReference>
<dbReference type="InterPro" id="IPR005829">
    <property type="entry name" value="Sugar_transporter_CS"/>
</dbReference>
<feature type="transmembrane region" description="Helical" evidence="6">
    <location>
        <begin position="130"/>
        <end position="151"/>
    </location>
</feature>
<feature type="transmembrane region" description="Helical" evidence="6">
    <location>
        <begin position="362"/>
        <end position="383"/>
    </location>
</feature>
<dbReference type="GO" id="GO:0140115">
    <property type="term" value="P:export across plasma membrane"/>
    <property type="evidence" value="ECO:0007669"/>
    <property type="project" value="UniProtKB-ARBA"/>
</dbReference>
<feature type="transmembrane region" description="Helical" evidence="6">
    <location>
        <begin position="157"/>
        <end position="178"/>
    </location>
</feature>
<evidence type="ECO:0000256" key="6">
    <source>
        <dbReference type="SAM" id="Phobius"/>
    </source>
</evidence>
<proteinExistence type="predicted"/>
<gene>
    <name evidence="8" type="ORF">UFOPK2131_00275</name>
</gene>
<evidence type="ECO:0000256" key="3">
    <source>
        <dbReference type="ARBA" id="ARBA00022692"/>
    </source>
</evidence>
<feature type="transmembrane region" description="Helical" evidence="6">
    <location>
        <begin position="297"/>
        <end position="319"/>
    </location>
</feature>
<dbReference type="GO" id="GO:0022857">
    <property type="term" value="F:transmembrane transporter activity"/>
    <property type="evidence" value="ECO:0007669"/>
    <property type="project" value="InterPro"/>
</dbReference>
<reference evidence="8" key="1">
    <citation type="submission" date="2020-05" db="EMBL/GenBank/DDBJ databases">
        <authorList>
            <person name="Chiriac C."/>
            <person name="Salcher M."/>
            <person name="Ghai R."/>
            <person name="Kavagutti S V."/>
        </authorList>
    </citation>
    <scope>NUCLEOTIDE SEQUENCE</scope>
</reference>
<dbReference type="Gene3D" id="1.20.1720.10">
    <property type="entry name" value="Multidrug resistance protein D"/>
    <property type="match status" value="1"/>
</dbReference>
<dbReference type="PROSITE" id="PS50850">
    <property type="entry name" value="MFS"/>
    <property type="match status" value="1"/>
</dbReference>
<feature type="transmembrane region" description="Helical" evidence="6">
    <location>
        <begin position="243"/>
        <end position="260"/>
    </location>
</feature>
<feature type="transmembrane region" description="Helical" evidence="6">
    <location>
        <begin position="69"/>
        <end position="87"/>
    </location>
</feature>
<dbReference type="GO" id="GO:0042908">
    <property type="term" value="P:xenobiotic transport"/>
    <property type="evidence" value="ECO:0007669"/>
    <property type="project" value="UniProtKB-ARBA"/>
</dbReference>
<sequence>MYIFVIGFLLMVQTLVTDMFLPAHPLIATFFEVPDAFVQYSLSAVTLGAAIGFFVAGPLSDSMGRKSPVLLALGIFTFASAALYVAPGIEAFIVLRFLQGLAGAATAVIAQAIIRDLFVGNAMLKMLSRAWLISGIAPIISPIIAANLMLVAPDWRIIPLALAILGAAIFVFASRSLVETLHKDNRRAKGFDGVAKRFIAVFKDRILVGLVLIGMVQTVGLFSYLNIIPFLYQDSLGLTPVEFSLAFSTTAFCWFIGIQVGAKLGRMFKAHWVVFGALVLAVLAGVGLYLIGSMDVGIVSVVPLMAMFLVSFGMTITPIQTMALQGHGSEAGTAASVLGVMNSVTAALSAPLYPLIGSATTTGLGITVALAHLAAIGVFFFVVRPSSVPAMAKE</sequence>
<dbReference type="AlphaFoldDB" id="A0A6J6J280"/>
<feature type="transmembrane region" description="Helical" evidence="6">
    <location>
        <begin position="206"/>
        <end position="231"/>
    </location>
</feature>
<dbReference type="InterPro" id="IPR011701">
    <property type="entry name" value="MFS"/>
</dbReference>
<name>A0A6J6J280_9ZZZZ</name>
<evidence type="ECO:0000313" key="8">
    <source>
        <dbReference type="EMBL" id="CAB4630876.1"/>
    </source>
</evidence>
<evidence type="ECO:0000256" key="4">
    <source>
        <dbReference type="ARBA" id="ARBA00022989"/>
    </source>
</evidence>
<organism evidence="8">
    <name type="scientific">freshwater metagenome</name>
    <dbReference type="NCBI Taxonomy" id="449393"/>
    <lineage>
        <taxon>unclassified sequences</taxon>
        <taxon>metagenomes</taxon>
        <taxon>ecological metagenomes</taxon>
    </lineage>
</organism>
<dbReference type="InterPro" id="IPR020846">
    <property type="entry name" value="MFS_dom"/>
</dbReference>
<keyword evidence="5 6" id="KW-0472">Membrane</keyword>
<evidence type="ECO:0000256" key="1">
    <source>
        <dbReference type="ARBA" id="ARBA00004141"/>
    </source>
</evidence>
<comment type="subcellular location">
    <subcellularLocation>
        <location evidence="1">Membrane</location>
        <topology evidence="1">Multi-pass membrane protein</topology>
    </subcellularLocation>
</comment>
<dbReference type="InterPro" id="IPR036259">
    <property type="entry name" value="MFS_trans_sf"/>
</dbReference>
<dbReference type="PANTHER" id="PTHR23502">
    <property type="entry name" value="MAJOR FACILITATOR SUPERFAMILY"/>
    <property type="match status" value="1"/>
</dbReference>
<feature type="transmembrane region" description="Helical" evidence="6">
    <location>
        <begin position="38"/>
        <end position="57"/>
    </location>
</feature>
<feature type="transmembrane region" description="Helical" evidence="6">
    <location>
        <begin position="93"/>
        <end position="118"/>
    </location>
</feature>
<dbReference type="EMBL" id="CAEZVT010000012">
    <property type="protein sequence ID" value="CAB4630876.1"/>
    <property type="molecule type" value="Genomic_DNA"/>
</dbReference>
<feature type="domain" description="Major facilitator superfamily (MFS) profile" evidence="7">
    <location>
        <begin position="1"/>
        <end position="386"/>
    </location>
</feature>
<evidence type="ECO:0000259" key="7">
    <source>
        <dbReference type="PROSITE" id="PS50850"/>
    </source>
</evidence>
<evidence type="ECO:0000256" key="2">
    <source>
        <dbReference type="ARBA" id="ARBA00022448"/>
    </source>
</evidence>
<keyword evidence="4 6" id="KW-1133">Transmembrane helix</keyword>
<dbReference type="GO" id="GO:0005886">
    <property type="term" value="C:plasma membrane"/>
    <property type="evidence" value="ECO:0007669"/>
    <property type="project" value="TreeGrafter"/>
</dbReference>
<protein>
    <submittedName>
        <fullName evidence="8">Unannotated protein</fullName>
    </submittedName>
</protein>
<keyword evidence="2" id="KW-0813">Transport</keyword>
<feature type="transmembrane region" description="Helical" evidence="6">
    <location>
        <begin position="331"/>
        <end position="356"/>
    </location>
</feature>
<feature type="transmembrane region" description="Helical" evidence="6">
    <location>
        <begin position="272"/>
        <end position="291"/>
    </location>
</feature>
<dbReference type="SUPFAM" id="SSF103473">
    <property type="entry name" value="MFS general substrate transporter"/>
    <property type="match status" value="1"/>
</dbReference>
<evidence type="ECO:0000256" key="5">
    <source>
        <dbReference type="ARBA" id="ARBA00023136"/>
    </source>
</evidence>
<accession>A0A6J6J280</accession>